<keyword evidence="2" id="KW-1015">Disulfide bond</keyword>
<dbReference type="PANTHER" id="PTHR22803">
    <property type="entry name" value="MANNOSE, PHOSPHOLIPASE, LECTIN RECEPTOR RELATED"/>
    <property type="match status" value="1"/>
</dbReference>
<evidence type="ECO:0000313" key="5">
    <source>
        <dbReference type="Proteomes" id="UP000081671"/>
    </source>
</evidence>
<proteinExistence type="predicted"/>
<feature type="domain" description="C-type lectin" evidence="4">
    <location>
        <begin position="112"/>
        <end position="226"/>
    </location>
</feature>
<dbReference type="AlphaFoldDB" id="A0A1S3GK05"/>
<evidence type="ECO:0000259" key="4">
    <source>
        <dbReference type="PROSITE" id="PS50041"/>
    </source>
</evidence>
<feature type="transmembrane region" description="Helical" evidence="3">
    <location>
        <begin position="52"/>
        <end position="70"/>
    </location>
</feature>
<dbReference type="Pfam" id="PF00059">
    <property type="entry name" value="Lectin_C"/>
    <property type="match status" value="1"/>
</dbReference>
<dbReference type="PROSITE" id="PS00615">
    <property type="entry name" value="C_TYPE_LECTIN_1"/>
    <property type="match status" value="1"/>
</dbReference>
<dbReference type="Gene3D" id="3.10.100.10">
    <property type="entry name" value="Mannose-Binding Protein A, subunit A"/>
    <property type="match status" value="1"/>
</dbReference>
<keyword evidence="3" id="KW-0812">Transmembrane</keyword>
<evidence type="ECO:0000313" key="6">
    <source>
        <dbReference type="RefSeq" id="XP_012889035.1"/>
    </source>
</evidence>
<dbReference type="GeneID" id="105998777"/>
<reference evidence="6" key="1">
    <citation type="submission" date="2025-08" db="UniProtKB">
        <authorList>
            <consortium name="RefSeq"/>
        </authorList>
    </citation>
    <scope>IDENTIFICATION</scope>
    <source>
        <tissue evidence="6">Kidney</tissue>
    </source>
</reference>
<dbReference type="RefSeq" id="XP_012889035.1">
    <property type="nucleotide sequence ID" value="XM_013033581.1"/>
</dbReference>
<organism evidence="5 6">
    <name type="scientific">Dipodomys ordii</name>
    <name type="common">Ord's kangaroo rat</name>
    <dbReference type="NCBI Taxonomy" id="10020"/>
    <lineage>
        <taxon>Eukaryota</taxon>
        <taxon>Metazoa</taxon>
        <taxon>Chordata</taxon>
        <taxon>Craniata</taxon>
        <taxon>Vertebrata</taxon>
        <taxon>Euteleostomi</taxon>
        <taxon>Mammalia</taxon>
        <taxon>Eutheria</taxon>
        <taxon>Euarchontoglires</taxon>
        <taxon>Glires</taxon>
        <taxon>Rodentia</taxon>
        <taxon>Castorimorpha</taxon>
        <taxon>Heteromyidae</taxon>
        <taxon>Dipodomyinae</taxon>
        <taxon>Dipodomys</taxon>
    </lineage>
</organism>
<dbReference type="InterPro" id="IPR018378">
    <property type="entry name" value="C-type_lectin_CS"/>
</dbReference>
<evidence type="ECO:0000256" key="1">
    <source>
        <dbReference type="ARBA" id="ARBA00022734"/>
    </source>
</evidence>
<dbReference type="OrthoDB" id="2142683at2759"/>
<dbReference type="InterPro" id="IPR016186">
    <property type="entry name" value="C-type_lectin-like/link_sf"/>
</dbReference>
<dbReference type="SUPFAM" id="SSF56436">
    <property type="entry name" value="C-type lectin-like"/>
    <property type="match status" value="1"/>
</dbReference>
<evidence type="ECO:0000256" key="3">
    <source>
        <dbReference type="SAM" id="Phobius"/>
    </source>
</evidence>
<evidence type="ECO:0000256" key="2">
    <source>
        <dbReference type="ARBA" id="ARBA00023157"/>
    </source>
</evidence>
<dbReference type="Proteomes" id="UP000081671">
    <property type="component" value="Unplaced"/>
</dbReference>
<accession>A0A1S3GK05</accession>
<dbReference type="SMART" id="SM00034">
    <property type="entry name" value="CLECT"/>
    <property type="match status" value="1"/>
</dbReference>
<dbReference type="InterPro" id="IPR016187">
    <property type="entry name" value="CTDL_fold"/>
</dbReference>
<dbReference type="GO" id="GO:0030246">
    <property type="term" value="F:carbohydrate binding"/>
    <property type="evidence" value="ECO:0007669"/>
    <property type="project" value="UniProtKB-KW"/>
</dbReference>
<sequence length="235" mass="26835">MSDSKKVREPSLGLLDEEEQIPGGTRYFVKGSVHQLAGDLKDVAGGLSHGHALQLLSLTLFTLLLLIVLVKVSRFPGSQEHIKEDKIYQDLTQLKAGIESLCHPCQWDWTFFQGNCYFFSEIQHNWHNSVTACQEMGAQLVVIKSEEEQRFLQQASKSKGRTWMGLSDLKHEGTWHWVDGSHLMFRFMKYWNEGEPNSSGDEDCAEFRGDGWNDVQCKLEKFWICKTSAAFCPTK</sequence>
<dbReference type="PROSITE" id="PS50041">
    <property type="entry name" value="C_TYPE_LECTIN_2"/>
    <property type="match status" value="1"/>
</dbReference>
<keyword evidence="5" id="KW-1185">Reference proteome</keyword>
<dbReference type="InterPro" id="IPR033989">
    <property type="entry name" value="CD209-like_CTLD"/>
</dbReference>
<name>A0A1S3GK05_DIPOR</name>
<keyword evidence="3" id="KW-0472">Membrane</keyword>
<dbReference type="CDD" id="cd03590">
    <property type="entry name" value="CLECT_DC-SIGN_like"/>
    <property type="match status" value="1"/>
</dbReference>
<keyword evidence="3" id="KW-1133">Transmembrane helix</keyword>
<dbReference type="InterPro" id="IPR001304">
    <property type="entry name" value="C-type_lectin-like"/>
</dbReference>
<keyword evidence="1" id="KW-0430">Lectin</keyword>
<dbReference type="InterPro" id="IPR050111">
    <property type="entry name" value="C-type_lectin/snaclec_domain"/>
</dbReference>
<gene>
    <name evidence="6" type="primary">LOC105998777</name>
</gene>
<dbReference type="STRING" id="10020.ENSDORP00000017310"/>
<protein>
    <submittedName>
        <fullName evidence="6">CD209 antigen-like protein C isoform X2</fullName>
    </submittedName>
</protein>